<dbReference type="NCBIfam" id="TIGR01509">
    <property type="entry name" value="HAD-SF-IA-v3"/>
    <property type="match status" value="1"/>
</dbReference>
<keyword evidence="7" id="KW-1185">Reference proteome</keyword>
<reference evidence="6 7" key="1">
    <citation type="submission" date="2019-07" db="EMBL/GenBank/DDBJ databases">
        <title>Reinekea sp. strain SSH23 genome sequencing and assembly.</title>
        <authorList>
            <person name="Kim I."/>
        </authorList>
    </citation>
    <scope>NUCLEOTIDE SEQUENCE [LARGE SCALE GENOMIC DNA]</scope>
    <source>
        <strain evidence="6 7">SSH23</strain>
    </source>
</reference>
<dbReference type="AlphaFoldDB" id="A0A5C8Z8G8"/>
<dbReference type="InterPro" id="IPR023214">
    <property type="entry name" value="HAD_sf"/>
</dbReference>
<dbReference type="EMBL" id="VKAD01000001">
    <property type="protein sequence ID" value="TXR53624.1"/>
    <property type="molecule type" value="Genomic_DNA"/>
</dbReference>
<dbReference type="SFLD" id="SFLDS00003">
    <property type="entry name" value="Haloacid_Dehalogenase"/>
    <property type="match status" value="1"/>
</dbReference>
<dbReference type="InterPro" id="IPR036412">
    <property type="entry name" value="HAD-like_sf"/>
</dbReference>
<evidence type="ECO:0000256" key="3">
    <source>
        <dbReference type="ARBA" id="ARBA00022723"/>
    </source>
</evidence>
<dbReference type="Gene3D" id="1.10.150.240">
    <property type="entry name" value="Putative phosphatase, domain 2"/>
    <property type="match status" value="1"/>
</dbReference>
<comment type="similarity">
    <text evidence="2">Belongs to the HAD-like hydrolase superfamily. CbbY/CbbZ/Gph/YieH family.</text>
</comment>
<dbReference type="PANTHER" id="PTHR46193:SF18">
    <property type="entry name" value="HEXITOL PHOSPHATASE B"/>
    <property type="match status" value="1"/>
</dbReference>
<dbReference type="CDD" id="cd07505">
    <property type="entry name" value="HAD_BPGM-like"/>
    <property type="match status" value="1"/>
</dbReference>
<evidence type="ECO:0000256" key="1">
    <source>
        <dbReference type="ARBA" id="ARBA00001946"/>
    </source>
</evidence>
<name>A0A5C8Z8G8_9GAMM</name>
<dbReference type="SFLD" id="SFLDG01135">
    <property type="entry name" value="C1.5.6:_HAD__Beta-PGM__Phospha"/>
    <property type="match status" value="1"/>
</dbReference>
<dbReference type="PANTHER" id="PTHR46193">
    <property type="entry name" value="6-PHOSPHOGLUCONATE PHOSPHATASE"/>
    <property type="match status" value="1"/>
</dbReference>
<dbReference type="SUPFAM" id="SSF56784">
    <property type="entry name" value="HAD-like"/>
    <property type="match status" value="1"/>
</dbReference>
<comment type="caution">
    <text evidence="6">The sequence shown here is derived from an EMBL/GenBank/DDBJ whole genome shotgun (WGS) entry which is preliminary data.</text>
</comment>
<dbReference type="Gene3D" id="3.40.50.1000">
    <property type="entry name" value="HAD superfamily/HAD-like"/>
    <property type="match status" value="1"/>
</dbReference>
<comment type="cofactor">
    <cofactor evidence="1">
        <name>Mg(2+)</name>
        <dbReference type="ChEBI" id="CHEBI:18420"/>
    </cofactor>
</comment>
<dbReference type="OrthoDB" id="9782449at2"/>
<accession>A0A5C8Z8G8</accession>
<dbReference type="SFLD" id="SFLDG01129">
    <property type="entry name" value="C1.5:_HAD__Beta-PGM__Phosphata"/>
    <property type="match status" value="1"/>
</dbReference>
<dbReference type="InterPro" id="IPR023198">
    <property type="entry name" value="PGP-like_dom2"/>
</dbReference>
<dbReference type="InterPro" id="IPR051600">
    <property type="entry name" value="Beta-PGM-like"/>
</dbReference>
<dbReference type="InterPro" id="IPR006439">
    <property type="entry name" value="HAD-SF_hydro_IA"/>
</dbReference>
<dbReference type="Pfam" id="PF00702">
    <property type="entry name" value="Hydrolase"/>
    <property type="match status" value="1"/>
</dbReference>
<keyword evidence="3" id="KW-0479">Metal-binding</keyword>
<proteinExistence type="inferred from homology"/>
<dbReference type="PRINTS" id="PR00413">
    <property type="entry name" value="HADHALOGNASE"/>
</dbReference>
<gene>
    <name evidence="6" type="ORF">FME95_03420</name>
</gene>
<evidence type="ECO:0000256" key="4">
    <source>
        <dbReference type="ARBA" id="ARBA00022842"/>
    </source>
</evidence>
<evidence type="ECO:0000313" key="7">
    <source>
        <dbReference type="Proteomes" id="UP000321764"/>
    </source>
</evidence>
<keyword evidence="5" id="KW-0119">Carbohydrate metabolism</keyword>
<dbReference type="GO" id="GO:0003824">
    <property type="term" value="F:catalytic activity"/>
    <property type="evidence" value="ECO:0007669"/>
    <property type="project" value="UniProtKB-ARBA"/>
</dbReference>
<dbReference type="RefSeq" id="WP_147713024.1">
    <property type="nucleotide sequence ID" value="NZ_VKAD01000001.1"/>
</dbReference>
<dbReference type="Proteomes" id="UP000321764">
    <property type="component" value="Unassembled WGS sequence"/>
</dbReference>
<evidence type="ECO:0000256" key="5">
    <source>
        <dbReference type="ARBA" id="ARBA00023277"/>
    </source>
</evidence>
<sequence length="219" mass="24192">MQIEAILWDMDGVLLDTERLCQQAFVEVNTPLHLFDNPAQSYLETIGLNRDSTLQWYTKVEPSLAQCERYYGAVRDRLLELIETDLQVKPGVEQALTYFKQQGLPQMVVTSSHSEQARLKLERTGLLDYFTALIGGDQVSCGKPHPEPYLAAASLLNVSPEHCLVIEDSANGVKAGLAAGAQVVHVPDLLATSNDWRDQLAVALDSLALLPDWFAGRGE</sequence>
<organism evidence="6 7">
    <name type="scientific">Reinekea thalattae</name>
    <dbReference type="NCBI Taxonomy" id="2593301"/>
    <lineage>
        <taxon>Bacteria</taxon>
        <taxon>Pseudomonadati</taxon>
        <taxon>Pseudomonadota</taxon>
        <taxon>Gammaproteobacteria</taxon>
        <taxon>Oceanospirillales</taxon>
        <taxon>Saccharospirillaceae</taxon>
        <taxon>Reinekea</taxon>
    </lineage>
</organism>
<dbReference type="GO" id="GO:0046872">
    <property type="term" value="F:metal ion binding"/>
    <property type="evidence" value="ECO:0007669"/>
    <property type="project" value="UniProtKB-KW"/>
</dbReference>
<protein>
    <submittedName>
        <fullName evidence="6">HAD family phosphatase</fullName>
    </submittedName>
</protein>
<dbReference type="NCBIfam" id="TIGR01549">
    <property type="entry name" value="HAD-SF-IA-v1"/>
    <property type="match status" value="1"/>
</dbReference>
<evidence type="ECO:0000313" key="6">
    <source>
        <dbReference type="EMBL" id="TXR53624.1"/>
    </source>
</evidence>
<keyword evidence="4" id="KW-0460">Magnesium</keyword>
<evidence type="ECO:0000256" key="2">
    <source>
        <dbReference type="ARBA" id="ARBA00006171"/>
    </source>
</evidence>